<dbReference type="InterPro" id="IPR024572">
    <property type="entry name" value="RcnB"/>
</dbReference>
<feature type="compositionally biased region" description="Low complexity" evidence="1">
    <location>
        <begin position="47"/>
        <end position="77"/>
    </location>
</feature>
<name>A0A1E7QXF0_9GAMM</name>
<feature type="signal peptide" evidence="2">
    <location>
        <begin position="1"/>
        <end position="23"/>
    </location>
</feature>
<evidence type="ECO:0000256" key="1">
    <source>
        <dbReference type="SAM" id="MobiDB-lite"/>
    </source>
</evidence>
<dbReference type="RefSeq" id="WP_070070951.1">
    <property type="nucleotide sequence ID" value="NZ_MKKK01000073.1"/>
</dbReference>
<protein>
    <submittedName>
        <fullName evidence="3">Uncharacterized protein</fullName>
    </submittedName>
</protein>
<accession>A0A1E7QXF0</accession>
<comment type="caution">
    <text evidence="3">The sequence shown here is derived from an EMBL/GenBank/DDBJ whole genome shotgun (WGS) entry which is preliminary data.</text>
</comment>
<keyword evidence="2" id="KW-0732">Signal</keyword>
<organism evidence="3 4">
    <name type="scientific">Acinetobacter qingfengensis</name>
    <dbReference type="NCBI Taxonomy" id="1262585"/>
    <lineage>
        <taxon>Bacteria</taxon>
        <taxon>Pseudomonadati</taxon>
        <taxon>Pseudomonadota</taxon>
        <taxon>Gammaproteobacteria</taxon>
        <taxon>Moraxellales</taxon>
        <taxon>Moraxellaceae</taxon>
        <taxon>Acinetobacter</taxon>
    </lineage>
</organism>
<dbReference type="Gene3D" id="3.10.450.160">
    <property type="entry name" value="inner membrane protein cigr"/>
    <property type="match status" value="1"/>
</dbReference>
<evidence type="ECO:0000256" key="2">
    <source>
        <dbReference type="SAM" id="SignalP"/>
    </source>
</evidence>
<dbReference type="Pfam" id="PF11776">
    <property type="entry name" value="RcnB"/>
    <property type="match status" value="1"/>
</dbReference>
<sequence>MKKFTTVMMGVVLSLSAATSAFAEPGDNNDQRRGDVPKKEVQRDQPRQQAQQQPRQQAHQQPKQQVRQQQPQHQPRQNVHNSHNKQQFKRGQRLPKQYYQNKRYYVQDWRKEGLRQPPKGHRWVEVDGRYLLVSVATGVIASILLAH</sequence>
<feature type="compositionally biased region" description="Basic and acidic residues" evidence="1">
    <location>
        <begin position="29"/>
        <end position="46"/>
    </location>
</feature>
<dbReference type="STRING" id="1262585.BJI46_06245"/>
<gene>
    <name evidence="3" type="ORF">BJI46_06245</name>
</gene>
<dbReference type="EMBL" id="MKKK01000073">
    <property type="protein sequence ID" value="OEY91740.1"/>
    <property type="molecule type" value="Genomic_DNA"/>
</dbReference>
<feature type="chain" id="PRO_5043144568" evidence="2">
    <location>
        <begin position="24"/>
        <end position="147"/>
    </location>
</feature>
<dbReference type="OrthoDB" id="6687316at2"/>
<reference evidence="3 4" key="1">
    <citation type="submission" date="2016-09" db="EMBL/GenBank/DDBJ databases">
        <authorList>
            <person name="Capua I."/>
            <person name="De Benedictis P."/>
            <person name="Joannis T."/>
            <person name="Lombin L.H."/>
            <person name="Cattoli G."/>
        </authorList>
    </citation>
    <scope>NUCLEOTIDE SEQUENCE [LARGE SCALE GENOMIC DNA]</scope>
    <source>
        <strain evidence="3 4">ANC 4671</strain>
    </source>
</reference>
<feature type="compositionally biased region" description="Basic residues" evidence="1">
    <location>
        <begin position="82"/>
        <end position="93"/>
    </location>
</feature>
<evidence type="ECO:0000313" key="3">
    <source>
        <dbReference type="EMBL" id="OEY91740.1"/>
    </source>
</evidence>
<feature type="region of interest" description="Disordered" evidence="1">
    <location>
        <begin position="20"/>
        <end position="99"/>
    </location>
</feature>
<proteinExistence type="predicted"/>
<dbReference type="Proteomes" id="UP000185895">
    <property type="component" value="Unassembled WGS sequence"/>
</dbReference>
<evidence type="ECO:0000313" key="4">
    <source>
        <dbReference type="Proteomes" id="UP000185895"/>
    </source>
</evidence>
<keyword evidence="4" id="KW-1185">Reference proteome</keyword>
<dbReference type="AlphaFoldDB" id="A0A1E7QXF0"/>